<dbReference type="SUPFAM" id="SSF53720">
    <property type="entry name" value="ALDH-like"/>
    <property type="match status" value="1"/>
</dbReference>
<gene>
    <name evidence="9" type="ORF">PACTADRAFT_4885</name>
</gene>
<evidence type="ECO:0000259" key="8">
    <source>
        <dbReference type="Pfam" id="PF00171"/>
    </source>
</evidence>
<dbReference type="PANTHER" id="PTHR43570">
    <property type="entry name" value="ALDEHYDE DEHYDROGENASE"/>
    <property type="match status" value="1"/>
</dbReference>
<dbReference type="FunFam" id="3.40.605.10:FF:000004">
    <property type="entry name" value="Aldehyde dehydrogenase"/>
    <property type="match status" value="1"/>
</dbReference>
<keyword evidence="7" id="KW-0812">Transmembrane</keyword>
<accession>A0A1E4TQJ9</accession>
<evidence type="ECO:0000256" key="2">
    <source>
        <dbReference type="ARBA" id="ARBA00023002"/>
    </source>
</evidence>
<dbReference type="InterPro" id="IPR016161">
    <property type="entry name" value="Ald_DH/histidinol_DH"/>
</dbReference>
<keyword evidence="7" id="KW-0472">Membrane</keyword>
<dbReference type="AlphaFoldDB" id="A0A1E4TQJ9"/>
<evidence type="ECO:0000256" key="7">
    <source>
        <dbReference type="SAM" id="Phobius"/>
    </source>
</evidence>
<dbReference type="PANTHER" id="PTHR43570:SF16">
    <property type="entry name" value="ALDEHYDE DEHYDROGENASE TYPE III, ISOFORM Q"/>
    <property type="match status" value="1"/>
</dbReference>
<dbReference type="GO" id="GO:0047770">
    <property type="term" value="F:carboxylate reductase activity"/>
    <property type="evidence" value="ECO:0007669"/>
    <property type="project" value="EnsemblFungi"/>
</dbReference>
<dbReference type="Proteomes" id="UP000094236">
    <property type="component" value="Unassembled WGS sequence"/>
</dbReference>
<feature type="active site" evidence="4">
    <location>
        <position position="262"/>
    </location>
</feature>
<dbReference type="PIRSF" id="PIRSF036492">
    <property type="entry name" value="ALDH"/>
    <property type="match status" value="1"/>
</dbReference>
<dbReference type="GO" id="GO:0018484">
    <property type="term" value="F:4-hydroxybenzaldehyde dehydrogenase (NAD+) activity"/>
    <property type="evidence" value="ECO:0007669"/>
    <property type="project" value="EnsemblFungi"/>
</dbReference>
<dbReference type="Pfam" id="PF00171">
    <property type="entry name" value="Aldedh"/>
    <property type="match status" value="1"/>
</dbReference>
<evidence type="ECO:0000256" key="1">
    <source>
        <dbReference type="ARBA" id="ARBA00009986"/>
    </source>
</evidence>
<dbReference type="InterPro" id="IPR016162">
    <property type="entry name" value="Ald_DH_N"/>
</dbReference>
<dbReference type="InterPro" id="IPR015590">
    <property type="entry name" value="Aldehyde_DH_dom"/>
</dbReference>
<evidence type="ECO:0000313" key="10">
    <source>
        <dbReference type="Proteomes" id="UP000094236"/>
    </source>
</evidence>
<sequence>MSSDQFILEYTLIEEIPGKVSSLRKNFKNGKTASLQFRVNQLRNLYFALEDNLTNIIEALSKDFHRSSFETKCLEYQPTINELFFAMKNLSKWAKPQSANSIPMLYWSTKVSIESIPLGVALVISPSNYPLFLGISSIIGALAAGNCVIFKPSERTPHFTNLITNILTQALDDDIFKVINGGIAETTVLLEQKFDAIACTSSVNVGKIVATAAAKTLTPVVLELGGKSPAIITKNYGNNQSHLDTVLKRICWGAFANSGQTCVAVDYLVVDEEIYDLVIEKLRLIINEFFYKDLDKDSDYTHMISSEAFTKIQSILETTKGDIICGGKIDKETNFISPTIISNVNWNDSTMQQENFGPILPVLQFQKLDVLLDEINENHENPLAFYIFSQDKKEQKFILSKLRSGTCVINDICIQCGIPSAPFGGIGNSGYGYTHGKYSFDSFSHKRTIVEQPFWCEFLAKARYPPYTNGKLKILSATAFGPYFKREGDVALNPCSYSLWIISTASVTFLAFVVAIFFALI</sequence>
<comment type="similarity">
    <text evidence="1 3 6">Belongs to the aldehyde dehydrogenase family.</text>
</comment>
<dbReference type="OrthoDB" id="440325at2759"/>
<dbReference type="GO" id="GO:0005811">
    <property type="term" value="C:lipid droplet"/>
    <property type="evidence" value="ECO:0007669"/>
    <property type="project" value="EnsemblFungi"/>
</dbReference>
<dbReference type="GO" id="GO:0046185">
    <property type="term" value="P:aldehyde catabolic process"/>
    <property type="evidence" value="ECO:0007669"/>
    <property type="project" value="EnsemblFungi"/>
</dbReference>
<feature type="active site" evidence="4 5">
    <location>
        <position position="223"/>
    </location>
</feature>
<dbReference type="Gene3D" id="3.40.605.10">
    <property type="entry name" value="Aldehyde Dehydrogenase, Chain A, domain 1"/>
    <property type="match status" value="1"/>
</dbReference>
<feature type="domain" description="Aldehyde dehydrogenase" evidence="8">
    <location>
        <begin position="22"/>
        <end position="448"/>
    </location>
</feature>
<dbReference type="Gene3D" id="3.40.309.10">
    <property type="entry name" value="Aldehyde Dehydrogenase, Chain A, domain 2"/>
    <property type="match status" value="1"/>
</dbReference>
<dbReference type="GO" id="GO:0005741">
    <property type="term" value="C:mitochondrial outer membrane"/>
    <property type="evidence" value="ECO:0007669"/>
    <property type="project" value="EnsemblFungi"/>
</dbReference>
<dbReference type="InterPro" id="IPR012394">
    <property type="entry name" value="Aldehyde_DH_NAD(P)"/>
</dbReference>
<evidence type="ECO:0000256" key="3">
    <source>
        <dbReference type="PIRNR" id="PIRNR036492"/>
    </source>
</evidence>
<dbReference type="GO" id="GO:0006665">
    <property type="term" value="P:sphingolipid metabolic process"/>
    <property type="evidence" value="ECO:0007669"/>
    <property type="project" value="EnsemblFungi"/>
</dbReference>
<keyword evidence="2 3" id="KW-0560">Oxidoreductase</keyword>
<evidence type="ECO:0000256" key="4">
    <source>
        <dbReference type="PIRSR" id="PIRSR036492-1"/>
    </source>
</evidence>
<dbReference type="PROSITE" id="PS00687">
    <property type="entry name" value="ALDEHYDE_DEHYDR_GLU"/>
    <property type="match status" value="1"/>
</dbReference>
<evidence type="ECO:0000256" key="6">
    <source>
        <dbReference type="RuleBase" id="RU003345"/>
    </source>
</evidence>
<dbReference type="InterPro" id="IPR016163">
    <property type="entry name" value="Ald_DH_C"/>
</dbReference>
<reference evidence="10" key="1">
    <citation type="submission" date="2016-05" db="EMBL/GenBank/DDBJ databases">
        <title>Comparative genomics of biotechnologically important yeasts.</title>
        <authorList>
            <consortium name="DOE Joint Genome Institute"/>
            <person name="Riley R."/>
            <person name="Haridas S."/>
            <person name="Wolfe K.H."/>
            <person name="Lopes M.R."/>
            <person name="Hittinger C.T."/>
            <person name="Goker M."/>
            <person name="Salamov A."/>
            <person name="Wisecaver J."/>
            <person name="Long T.M."/>
            <person name="Aerts A.L."/>
            <person name="Barry K."/>
            <person name="Choi C."/>
            <person name="Clum A."/>
            <person name="Coughlan A.Y."/>
            <person name="Deshpande S."/>
            <person name="Douglass A.P."/>
            <person name="Hanson S.J."/>
            <person name="Klenk H.-P."/>
            <person name="Labutti K."/>
            <person name="Lapidus A."/>
            <person name="Lindquist E."/>
            <person name="Lipzen A."/>
            <person name="Meier-Kolthoff J.P."/>
            <person name="Ohm R.A."/>
            <person name="Otillar R.P."/>
            <person name="Pangilinan J."/>
            <person name="Peng Y."/>
            <person name="Rokas A."/>
            <person name="Rosa C.A."/>
            <person name="Scheuner C."/>
            <person name="Sibirny A.A."/>
            <person name="Slot J.C."/>
            <person name="Stielow J.B."/>
            <person name="Sun H."/>
            <person name="Kurtzman C.P."/>
            <person name="Blackwell M."/>
            <person name="Grigoriev I.V."/>
            <person name="Jeffries T.W."/>
        </authorList>
    </citation>
    <scope>NUCLEOTIDE SEQUENCE [LARGE SCALE GENOMIC DNA]</scope>
    <source>
        <strain evidence="10">NRRL Y-2460</strain>
    </source>
</reference>
<name>A0A1E4TQJ9_PACTA</name>
<dbReference type="GO" id="GO:0006744">
    <property type="term" value="P:ubiquinone biosynthetic process"/>
    <property type="evidence" value="ECO:0007669"/>
    <property type="project" value="EnsemblFungi"/>
</dbReference>
<protein>
    <recommendedName>
        <fullName evidence="3">Aldehyde dehydrogenase</fullName>
    </recommendedName>
</protein>
<dbReference type="InterPro" id="IPR016160">
    <property type="entry name" value="Ald_DH_CS_CYS"/>
</dbReference>
<dbReference type="STRING" id="669874.A0A1E4TQJ9"/>
<evidence type="ECO:0000256" key="5">
    <source>
        <dbReference type="PROSITE-ProRule" id="PRU10007"/>
    </source>
</evidence>
<dbReference type="PROSITE" id="PS00070">
    <property type="entry name" value="ALDEHYDE_DEHYDR_CYS"/>
    <property type="match status" value="1"/>
</dbReference>
<keyword evidence="10" id="KW-1185">Reference proteome</keyword>
<organism evidence="9 10">
    <name type="scientific">Pachysolen tannophilus NRRL Y-2460</name>
    <dbReference type="NCBI Taxonomy" id="669874"/>
    <lineage>
        <taxon>Eukaryota</taxon>
        <taxon>Fungi</taxon>
        <taxon>Dikarya</taxon>
        <taxon>Ascomycota</taxon>
        <taxon>Saccharomycotina</taxon>
        <taxon>Pichiomycetes</taxon>
        <taxon>Pachysolenaceae</taxon>
        <taxon>Pachysolen</taxon>
    </lineage>
</organism>
<dbReference type="EMBL" id="KV454017">
    <property type="protein sequence ID" value="ODV93992.1"/>
    <property type="molecule type" value="Genomic_DNA"/>
</dbReference>
<proteinExistence type="inferred from homology"/>
<keyword evidence="7" id="KW-1133">Transmembrane helix</keyword>
<evidence type="ECO:0000313" key="9">
    <source>
        <dbReference type="EMBL" id="ODV93992.1"/>
    </source>
</evidence>
<feature type="transmembrane region" description="Helical" evidence="7">
    <location>
        <begin position="497"/>
        <end position="520"/>
    </location>
</feature>
<dbReference type="InterPro" id="IPR029510">
    <property type="entry name" value="Ald_DH_CS_GLU"/>
</dbReference>